<organism evidence="1">
    <name type="scientific">Anguilla anguilla</name>
    <name type="common">European freshwater eel</name>
    <name type="synonym">Muraena anguilla</name>
    <dbReference type="NCBI Taxonomy" id="7936"/>
    <lineage>
        <taxon>Eukaryota</taxon>
        <taxon>Metazoa</taxon>
        <taxon>Chordata</taxon>
        <taxon>Craniata</taxon>
        <taxon>Vertebrata</taxon>
        <taxon>Euteleostomi</taxon>
        <taxon>Actinopterygii</taxon>
        <taxon>Neopterygii</taxon>
        <taxon>Teleostei</taxon>
        <taxon>Anguilliformes</taxon>
        <taxon>Anguillidae</taxon>
        <taxon>Anguilla</taxon>
    </lineage>
</organism>
<dbReference type="EMBL" id="GBXM01060522">
    <property type="protein sequence ID" value="JAH48055.1"/>
    <property type="molecule type" value="Transcribed_RNA"/>
</dbReference>
<sequence>MYHALIEKKLEKYSSRALHKFLYVL</sequence>
<proteinExistence type="predicted"/>
<reference evidence="1" key="1">
    <citation type="submission" date="2014-11" db="EMBL/GenBank/DDBJ databases">
        <authorList>
            <person name="Amaro Gonzalez C."/>
        </authorList>
    </citation>
    <scope>NUCLEOTIDE SEQUENCE</scope>
</reference>
<protein>
    <submittedName>
        <fullName evidence="1">Uncharacterized protein</fullName>
    </submittedName>
</protein>
<name>A0A0E9T4Z8_ANGAN</name>
<evidence type="ECO:0000313" key="1">
    <source>
        <dbReference type="EMBL" id="JAH48055.1"/>
    </source>
</evidence>
<dbReference type="AlphaFoldDB" id="A0A0E9T4Z8"/>
<reference evidence="1" key="2">
    <citation type="journal article" date="2015" name="Fish Shellfish Immunol.">
        <title>Early steps in the European eel (Anguilla anguilla)-Vibrio vulnificus interaction in the gills: Role of the RtxA13 toxin.</title>
        <authorList>
            <person name="Callol A."/>
            <person name="Pajuelo D."/>
            <person name="Ebbesson L."/>
            <person name="Teles M."/>
            <person name="MacKenzie S."/>
            <person name="Amaro C."/>
        </authorList>
    </citation>
    <scope>NUCLEOTIDE SEQUENCE</scope>
</reference>
<accession>A0A0E9T4Z8</accession>